<name>A0A9D1FKD0_9FIRM</name>
<dbReference type="AlphaFoldDB" id="A0A9D1FKD0"/>
<reference evidence="4" key="1">
    <citation type="submission" date="2020-10" db="EMBL/GenBank/DDBJ databases">
        <authorList>
            <person name="Gilroy R."/>
        </authorList>
    </citation>
    <scope>NUCLEOTIDE SEQUENCE</scope>
    <source>
        <strain evidence="4">CHK199-13235</strain>
    </source>
</reference>
<comment type="caution">
    <text evidence="4">The sequence shown here is derived from an EMBL/GenBank/DDBJ whole genome shotgun (WGS) entry which is preliminary data.</text>
</comment>
<evidence type="ECO:0000256" key="2">
    <source>
        <dbReference type="ARBA" id="ARBA00022679"/>
    </source>
</evidence>
<evidence type="ECO:0000313" key="5">
    <source>
        <dbReference type="Proteomes" id="UP000824002"/>
    </source>
</evidence>
<dbReference type="InterPro" id="IPR007184">
    <property type="entry name" value="Mannoside_phosphorylase"/>
</dbReference>
<dbReference type="Gene3D" id="2.115.10.20">
    <property type="entry name" value="Glycosyl hydrolase domain, family 43"/>
    <property type="match status" value="1"/>
</dbReference>
<dbReference type="Proteomes" id="UP000824002">
    <property type="component" value="Unassembled WGS sequence"/>
</dbReference>
<dbReference type="Pfam" id="PF04041">
    <property type="entry name" value="Glyco_hydro_130"/>
    <property type="match status" value="1"/>
</dbReference>
<dbReference type="InterPro" id="IPR023296">
    <property type="entry name" value="Glyco_hydro_beta-prop_sf"/>
</dbReference>
<reference evidence="4" key="2">
    <citation type="journal article" date="2021" name="PeerJ">
        <title>Extensive microbial diversity within the chicken gut microbiome revealed by metagenomics and culture.</title>
        <authorList>
            <person name="Gilroy R."/>
            <person name="Ravi A."/>
            <person name="Getino M."/>
            <person name="Pursley I."/>
            <person name="Horton D.L."/>
            <person name="Alikhan N.F."/>
            <person name="Baker D."/>
            <person name="Gharbi K."/>
            <person name="Hall N."/>
            <person name="Watson M."/>
            <person name="Adriaenssens E.M."/>
            <person name="Foster-Nyarko E."/>
            <person name="Jarju S."/>
            <person name="Secka A."/>
            <person name="Antonio M."/>
            <person name="Oren A."/>
            <person name="Chaudhuri R.R."/>
            <person name="La Ragione R."/>
            <person name="Hildebrand F."/>
            <person name="Pallen M.J."/>
        </authorList>
    </citation>
    <scope>NUCLEOTIDE SEQUENCE</scope>
    <source>
        <strain evidence="4">CHK199-13235</strain>
    </source>
</reference>
<accession>A0A9D1FKD0</accession>
<sequence length="352" mass="40571">MQKKSRTIMKEVYDYAKNITPGDYGGISETKFCRDYGENPAPWRVGPFQILPDMTFAKERPFEDPTGIGWESHFIFNPSLIVKDDQLYLFYRAAPQKESLSSRIGLAVYQEGKGWEDLSGPPILYPTEDGETHGVEDPKVYFWNGRYYMFYQSVWQPEGEERQRILGDTPENWEVSCVTRLAVSNDLLHWEKKGLVLPYEISRGWCKGAVIPRDGNGCPVKIHGKFLMFVSEGCAGRQQVGYSEDMEHWEFREQNYLSLPQEMGEICEVACCITEQDSPDMVLDFFYRDNDGVFHAGQAHYQKDAPFQQLELGQGGCLAWGGLTRWKGKYLVAQGWDAPKGEQRIYFYQEEK</sequence>
<keyword evidence="1" id="KW-0328">Glycosyltransferase</keyword>
<dbReference type="PANTHER" id="PTHR34106">
    <property type="entry name" value="GLYCOSIDASE"/>
    <property type="match status" value="1"/>
</dbReference>
<evidence type="ECO:0008006" key="6">
    <source>
        <dbReference type="Google" id="ProtNLM"/>
    </source>
</evidence>
<protein>
    <recommendedName>
        <fullName evidence="6">Glycosyl hydrolase family 32 N-terminal domain-containing protein</fullName>
    </recommendedName>
</protein>
<dbReference type="EMBL" id="DVJP01000010">
    <property type="protein sequence ID" value="HIS75328.1"/>
    <property type="molecule type" value="Genomic_DNA"/>
</dbReference>
<gene>
    <name evidence="4" type="ORF">IAB51_00820</name>
</gene>
<proteinExistence type="inferred from homology"/>
<evidence type="ECO:0000256" key="3">
    <source>
        <dbReference type="ARBA" id="ARBA00024356"/>
    </source>
</evidence>
<evidence type="ECO:0000256" key="1">
    <source>
        <dbReference type="ARBA" id="ARBA00022676"/>
    </source>
</evidence>
<comment type="similarity">
    <text evidence="3">Belongs to the glycosyl hydrolase 130 family.</text>
</comment>
<dbReference type="PANTHER" id="PTHR34106:SF5">
    <property type="entry name" value="GLYCOSIDASE"/>
    <property type="match status" value="1"/>
</dbReference>
<dbReference type="GO" id="GO:0016757">
    <property type="term" value="F:glycosyltransferase activity"/>
    <property type="evidence" value="ECO:0007669"/>
    <property type="project" value="UniProtKB-KW"/>
</dbReference>
<organism evidence="4 5">
    <name type="scientific">Candidatus Merdivicinus excrementipullorum</name>
    <dbReference type="NCBI Taxonomy" id="2840867"/>
    <lineage>
        <taxon>Bacteria</taxon>
        <taxon>Bacillati</taxon>
        <taxon>Bacillota</taxon>
        <taxon>Clostridia</taxon>
        <taxon>Eubacteriales</taxon>
        <taxon>Oscillospiraceae</taxon>
        <taxon>Oscillospiraceae incertae sedis</taxon>
        <taxon>Candidatus Merdivicinus</taxon>
    </lineage>
</organism>
<evidence type="ECO:0000313" key="4">
    <source>
        <dbReference type="EMBL" id="HIS75328.1"/>
    </source>
</evidence>
<keyword evidence="2" id="KW-0808">Transferase</keyword>
<dbReference type="SUPFAM" id="SSF75005">
    <property type="entry name" value="Arabinanase/levansucrase/invertase"/>
    <property type="match status" value="1"/>
</dbReference>